<dbReference type="InterPro" id="IPR040878">
    <property type="entry name" value="IL-40-like_Ig"/>
</dbReference>
<keyword evidence="6" id="KW-1185">Reference proteome</keyword>
<evidence type="ECO:0000256" key="1">
    <source>
        <dbReference type="ARBA" id="ARBA00022729"/>
    </source>
</evidence>
<keyword evidence="2" id="KW-0325">Glycoprotein</keyword>
<dbReference type="SUPFAM" id="SSF48726">
    <property type="entry name" value="Immunoglobulin"/>
    <property type="match status" value="2"/>
</dbReference>
<dbReference type="PROSITE" id="PS50835">
    <property type="entry name" value="IG_LIKE"/>
    <property type="match status" value="1"/>
</dbReference>
<evidence type="ECO:0000313" key="5">
    <source>
        <dbReference type="EMBL" id="KAF5914936.1"/>
    </source>
</evidence>
<sequence>TSSFSVAQEVAIPPKVFIDYEVLEVFPRGRTVVIKCYSSQMPPPITYTLLRSPDIEVDKQNVSTRDEASFRRNITLESRPDLLTYSCRASSTLGTNSNSKNLQMYQELWGNPVSQLQANFTLLDRGSDPRIEISCQASGSPPITYSLLRKDQLIYMKQRPNYGQPANFSFPLNQTSNWLQCQAENDINVQSSPLRLVPPGESGPWYPESSWPFWVAQWAVEELHRATAESREGRRAAGRPPLALKEASPAAPASLTGQLPQEPALVLTGSLAIIAAISSWMLVRTQWSSCLLPSMKVWGEGCGTLKRTNCTNP</sequence>
<reference evidence="5 6" key="1">
    <citation type="journal article" date="2020" name="Mol. Biol. Evol.">
        <title>Interspecific Gene Flow and the Evolution of Specialization in Black and White Rhinoceros.</title>
        <authorList>
            <person name="Moodley Y."/>
            <person name="Westbury M.V."/>
            <person name="Russo I.M."/>
            <person name="Gopalakrishnan S."/>
            <person name="Rakotoarivelo A."/>
            <person name="Olsen R.A."/>
            <person name="Prost S."/>
            <person name="Tunstall T."/>
            <person name="Ryder O.A."/>
            <person name="Dalen L."/>
            <person name="Bruford M.W."/>
        </authorList>
    </citation>
    <scope>NUCLEOTIDE SEQUENCE [LARGE SCALE GENOMIC DNA]</scope>
    <source>
        <strain evidence="5">SBR-YM</strain>
        <tissue evidence="5">Skin</tissue>
    </source>
</reference>
<dbReference type="InterPro" id="IPR036179">
    <property type="entry name" value="Ig-like_dom_sf"/>
</dbReference>
<feature type="domain" description="Ig-like" evidence="4">
    <location>
        <begin position="14"/>
        <end position="103"/>
    </location>
</feature>
<feature type="region of interest" description="Disordered" evidence="3">
    <location>
        <begin position="228"/>
        <end position="255"/>
    </location>
</feature>
<feature type="non-terminal residue" evidence="5">
    <location>
        <position position="1"/>
    </location>
</feature>
<dbReference type="EMBL" id="JACDTQ010003016">
    <property type="protein sequence ID" value="KAF5914936.1"/>
    <property type="molecule type" value="Genomic_DNA"/>
</dbReference>
<dbReference type="InterPro" id="IPR013783">
    <property type="entry name" value="Ig-like_fold"/>
</dbReference>
<comment type="caution">
    <text evidence="5">The sequence shown here is derived from an EMBL/GenBank/DDBJ whole genome shotgun (WGS) entry which is preliminary data.</text>
</comment>
<gene>
    <name evidence="5" type="ORF">HPG69_011127</name>
</gene>
<organism evidence="5 6">
    <name type="scientific">Diceros bicornis minor</name>
    <name type="common">South-central black rhinoceros</name>
    <dbReference type="NCBI Taxonomy" id="77932"/>
    <lineage>
        <taxon>Eukaryota</taxon>
        <taxon>Metazoa</taxon>
        <taxon>Chordata</taxon>
        <taxon>Craniata</taxon>
        <taxon>Vertebrata</taxon>
        <taxon>Euteleostomi</taxon>
        <taxon>Mammalia</taxon>
        <taxon>Eutheria</taxon>
        <taxon>Laurasiatheria</taxon>
        <taxon>Perissodactyla</taxon>
        <taxon>Rhinocerotidae</taxon>
        <taxon>Diceros</taxon>
    </lineage>
</organism>
<name>A0A7J7EHP1_DICBM</name>
<keyword evidence="1" id="KW-0732">Signal</keyword>
<proteinExistence type="predicted"/>
<dbReference type="Proteomes" id="UP000551758">
    <property type="component" value="Unassembled WGS sequence"/>
</dbReference>
<protein>
    <recommendedName>
        <fullName evidence="4">Ig-like domain-containing protein</fullName>
    </recommendedName>
</protein>
<dbReference type="Pfam" id="PF17736">
    <property type="entry name" value="Ig_C17orf99"/>
    <property type="match status" value="2"/>
</dbReference>
<evidence type="ECO:0000313" key="6">
    <source>
        <dbReference type="Proteomes" id="UP000551758"/>
    </source>
</evidence>
<dbReference type="Gene3D" id="2.60.40.10">
    <property type="entry name" value="Immunoglobulins"/>
    <property type="match status" value="1"/>
</dbReference>
<evidence type="ECO:0000256" key="2">
    <source>
        <dbReference type="ARBA" id="ARBA00023180"/>
    </source>
</evidence>
<evidence type="ECO:0000259" key="4">
    <source>
        <dbReference type="PROSITE" id="PS50835"/>
    </source>
</evidence>
<dbReference type="AlphaFoldDB" id="A0A7J7EHP1"/>
<accession>A0A7J7EHP1</accession>
<dbReference type="InterPro" id="IPR007110">
    <property type="entry name" value="Ig-like_dom"/>
</dbReference>
<evidence type="ECO:0000256" key="3">
    <source>
        <dbReference type="SAM" id="MobiDB-lite"/>
    </source>
</evidence>